<keyword evidence="2" id="KW-0723">Serine/threonine-protein kinase</keyword>
<dbReference type="PROSITE" id="PS50005">
    <property type="entry name" value="TPR"/>
    <property type="match status" value="2"/>
</dbReference>
<name>A0A2T1C9Q8_9CYAN</name>
<dbReference type="GO" id="GO:0005524">
    <property type="term" value="F:ATP binding"/>
    <property type="evidence" value="ECO:0007669"/>
    <property type="project" value="UniProtKB-KW"/>
</dbReference>
<dbReference type="Proteomes" id="UP000238762">
    <property type="component" value="Unassembled WGS sequence"/>
</dbReference>
<evidence type="ECO:0000256" key="3">
    <source>
        <dbReference type="ARBA" id="ARBA00022679"/>
    </source>
</evidence>
<evidence type="ECO:0000313" key="12">
    <source>
        <dbReference type="Proteomes" id="UP000238762"/>
    </source>
</evidence>
<dbReference type="InterPro" id="IPR019734">
    <property type="entry name" value="TPR_rpt"/>
</dbReference>
<keyword evidence="6" id="KW-0067">ATP-binding</keyword>
<dbReference type="EMBL" id="PVWJ01000005">
    <property type="protein sequence ID" value="PSB04981.1"/>
    <property type="molecule type" value="Genomic_DNA"/>
</dbReference>
<dbReference type="InterPro" id="IPR000719">
    <property type="entry name" value="Prot_kinase_dom"/>
</dbReference>
<proteinExistence type="predicted"/>
<protein>
    <recommendedName>
        <fullName evidence="1">non-specific serine/threonine protein kinase</fullName>
        <ecNumber evidence="1">2.7.11.1</ecNumber>
    </recommendedName>
</protein>
<organism evidence="11 12">
    <name type="scientific">Merismopedia glauca CCAP 1448/3</name>
    <dbReference type="NCBI Taxonomy" id="1296344"/>
    <lineage>
        <taxon>Bacteria</taxon>
        <taxon>Bacillati</taxon>
        <taxon>Cyanobacteriota</taxon>
        <taxon>Cyanophyceae</taxon>
        <taxon>Synechococcales</taxon>
        <taxon>Merismopediaceae</taxon>
        <taxon>Merismopedia</taxon>
    </lineage>
</organism>
<dbReference type="Pfam" id="PF13431">
    <property type="entry name" value="TPR_17"/>
    <property type="match status" value="1"/>
</dbReference>
<keyword evidence="3" id="KW-0808">Transferase</keyword>
<reference evidence="11 12" key="2">
    <citation type="submission" date="2018-03" db="EMBL/GenBank/DDBJ databases">
        <title>The ancient ancestry and fast evolution of plastids.</title>
        <authorList>
            <person name="Moore K.R."/>
            <person name="Magnabosco C."/>
            <person name="Momper L."/>
            <person name="Gold D.A."/>
            <person name="Bosak T."/>
            <person name="Fournier G.P."/>
        </authorList>
    </citation>
    <scope>NUCLEOTIDE SEQUENCE [LARGE SCALE GENOMIC DNA]</scope>
    <source>
        <strain evidence="11 12">CCAP 1448/3</strain>
    </source>
</reference>
<comment type="catalytic activity">
    <reaction evidence="8">
        <text>L-seryl-[protein] + ATP = O-phospho-L-seryl-[protein] + ADP + H(+)</text>
        <dbReference type="Rhea" id="RHEA:17989"/>
        <dbReference type="Rhea" id="RHEA-COMP:9863"/>
        <dbReference type="Rhea" id="RHEA-COMP:11604"/>
        <dbReference type="ChEBI" id="CHEBI:15378"/>
        <dbReference type="ChEBI" id="CHEBI:29999"/>
        <dbReference type="ChEBI" id="CHEBI:30616"/>
        <dbReference type="ChEBI" id="CHEBI:83421"/>
        <dbReference type="ChEBI" id="CHEBI:456216"/>
        <dbReference type="EC" id="2.7.11.1"/>
    </reaction>
</comment>
<feature type="repeat" description="TPR" evidence="9">
    <location>
        <begin position="420"/>
        <end position="453"/>
    </location>
</feature>
<keyword evidence="9" id="KW-0802">TPR repeat</keyword>
<reference evidence="11 12" key="1">
    <citation type="submission" date="2018-02" db="EMBL/GenBank/DDBJ databases">
        <authorList>
            <person name="Cohen D.B."/>
            <person name="Kent A.D."/>
        </authorList>
    </citation>
    <scope>NUCLEOTIDE SEQUENCE [LARGE SCALE GENOMIC DNA]</scope>
    <source>
        <strain evidence="11 12">CCAP 1448/3</strain>
    </source>
</reference>
<dbReference type="PROSITE" id="PS00108">
    <property type="entry name" value="PROTEIN_KINASE_ST"/>
    <property type="match status" value="1"/>
</dbReference>
<evidence type="ECO:0000256" key="7">
    <source>
        <dbReference type="ARBA" id="ARBA00047899"/>
    </source>
</evidence>
<gene>
    <name evidence="11" type="ORF">C7B64_01620</name>
</gene>
<evidence type="ECO:0000313" key="11">
    <source>
        <dbReference type="EMBL" id="PSB04981.1"/>
    </source>
</evidence>
<dbReference type="Gene3D" id="1.10.510.10">
    <property type="entry name" value="Transferase(Phosphotransferase) domain 1"/>
    <property type="match status" value="1"/>
</dbReference>
<evidence type="ECO:0000256" key="2">
    <source>
        <dbReference type="ARBA" id="ARBA00022527"/>
    </source>
</evidence>
<dbReference type="GO" id="GO:0004674">
    <property type="term" value="F:protein serine/threonine kinase activity"/>
    <property type="evidence" value="ECO:0007669"/>
    <property type="project" value="UniProtKB-KW"/>
</dbReference>
<comment type="caution">
    <text evidence="11">The sequence shown here is derived from an EMBL/GenBank/DDBJ whole genome shotgun (WGS) entry which is preliminary data.</text>
</comment>
<evidence type="ECO:0000256" key="8">
    <source>
        <dbReference type="ARBA" id="ARBA00048679"/>
    </source>
</evidence>
<keyword evidence="5 11" id="KW-0418">Kinase</keyword>
<dbReference type="SMART" id="SM00028">
    <property type="entry name" value="TPR"/>
    <property type="match status" value="7"/>
</dbReference>
<dbReference type="SMART" id="SM00220">
    <property type="entry name" value="S_TKc"/>
    <property type="match status" value="1"/>
</dbReference>
<evidence type="ECO:0000259" key="10">
    <source>
        <dbReference type="PROSITE" id="PS50011"/>
    </source>
</evidence>
<evidence type="ECO:0000256" key="4">
    <source>
        <dbReference type="ARBA" id="ARBA00022741"/>
    </source>
</evidence>
<dbReference type="AlphaFoldDB" id="A0A2T1C9Q8"/>
<dbReference type="PANTHER" id="PTHR24363">
    <property type="entry name" value="SERINE/THREONINE PROTEIN KINASE"/>
    <property type="match status" value="1"/>
</dbReference>
<dbReference type="Pfam" id="PF13424">
    <property type="entry name" value="TPR_12"/>
    <property type="match status" value="1"/>
</dbReference>
<accession>A0A2T1C9Q8</accession>
<dbReference type="InterPro" id="IPR011990">
    <property type="entry name" value="TPR-like_helical_dom_sf"/>
</dbReference>
<dbReference type="OrthoDB" id="428645at2"/>
<dbReference type="Pfam" id="PF00069">
    <property type="entry name" value="Pkinase"/>
    <property type="match status" value="1"/>
</dbReference>
<keyword evidence="12" id="KW-1185">Reference proteome</keyword>
<feature type="domain" description="Protein kinase" evidence="10">
    <location>
        <begin position="1"/>
        <end position="242"/>
    </location>
</feature>
<evidence type="ECO:0000256" key="9">
    <source>
        <dbReference type="PROSITE-ProRule" id="PRU00339"/>
    </source>
</evidence>
<dbReference type="Gene3D" id="1.25.40.10">
    <property type="entry name" value="Tetratricopeptide repeat domain"/>
    <property type="match status" value="2"/>
</dbReference>
<dbReference type="InterPro" id="IPR008271">
    <property type="entry name" value="Ser/Thr_kinase_AS"/>
</dbReference>
<dbReference type="PANTHER" id="PTHR24363:SF0">
    <property type="entry name" value="SERINE_THREONINE KINASE LIKE DOMAIN CONTAINING 1"/>
    <property type="match status" value="1"/>
</dbReference>
<dbReference type="CDD" id="cd14014">
    <property type="entry name" value="STKc_PknB_like"/>
    <property type="match status" value="1"/>
</dbReference>
<evidence type="ECO:0000256" key="5">
    <source>
        <dbReference type="ARBA" id="ARBA00022777"/>
    </source>
</evidence>
<evidence type="ECO:0000256" key="1">
    <source>
        <dbReference type="ARBA" id="ARBA00012513"/>
    </source>
</evidence>
<dbReference type="SUPFAM" id="SSF56112">
    <property type="entry name" value="Protein kinase-like (PK-like)"/>
    <property type="match status" value="1"/>
</dbReference>
<dbReference type="PROSITE" id="PS50011">
    <property type="entry name" value="PROTEIN_KINASE_DOM"/>
    <property type="match status" value="1"/>
</dbReference>
<sequence>MKVLTNPDPKLIELMQREALVLQLQQHPGLPKTTVDDYFTFTPPGGWELHCLVMQKFQGQNLEQQIAASGRISQATALNWLSQLVDILDSVHRSGFFHRDIKPSNIILQPSGQLALIDFGAVREVTNTYLAKVSSNGGTETGIGAREITAIRTARYSPLEQINGQAVPQSDFYALGRTFVYLITGIPLIDLPTNQETGRLIWRNKASHIDQPCADLLDDLMAPFPGQRPQSTQVILQRLERLPLQSKLNRIFKSNPFKVGMVGLGLLAGWGIYQTSLPIAANYFLNRGTKAQLENHPSEAQQNFQLAIKLHPQITNTISNFYFQQASRALNRPQSARNYYELAIKYNPNDVDAYHNLAVVCQQLNDVKCVINNYQTTFKLEPNNWEGHYSLGSFYDEQGNYELATQQYQISHQKGGDLAVDAVNNLARLANRKGQYNEAIKLARQGLNLNPNLEVKASLSKNLSWALLEQKMYSEAQNYLQKSLSLDPQRVDTYCLLAQVQEALGNVSDAKGSWEVCLLGDSNLPEVMEWKQQVLERVLKSK</sequence>
<evidence type="ECO:0000256" key="6">
    <source>
        <dbReference type="ARBA" id="ARBA00022840"/>
    </source>
</evidence>
<keyword evidence="4" id="KW-0547">Nucleotide-binding</keyword>
<feature type="repeat" description="TPR" evidence="9">
    <location>
        <begin position="457"/>
        <end position="490"/>
    </location>
</feature>
<comment type="catalytic activity">
    <reaction evidence="7">
        <text>L-threonyl-[protein] + ATP = O-phospho-L-threonyl-[protein] + ADP + H(+)</text>
        <dbReference type="Rhea" id="RHEA:46608"/>
        <dbReference type="Rhea" id="RHEA-COMP:11060"/>
        <dbReference type="Rhea" id="RHEA-COMP:11605"/>
        <dbReference type="ChEBI" id="CHEBI:15378"/>
        <dbReference type="ChEBI" id="CHEBI:30013"/>
        <dbReference type="ChEBI" id="CHEBI:30616"/>
        <dbReference type="ChEBI" id="CHEBI:61977"/>
        <dbReference type="ChEBI" id="CHEBI:456216"/>
        <dbReference type="EC" id="2.7.11.1"/>
    </reaction>
</comment>
<dbReference type="EC" id="2.7.11.1" evidence="1"/>
<dbReference type="InterPro" id="IPR011009">
    <property type="entry name" value="Kinase-like_dom_sf"/>
</dbReference>
<dbReference type="SUPFAM" id="SSF48452">
    <property type="entry name" value="TPR-like"/>
    <property type="match status" value="1"/>
</dbReference>